<dbReference type="EMBL" id="JAGZEE010000042">
    <property type="protein sequence ID" value="MBS5413082.1"/>
    <property type="molecule type" value="Genomic_DNA"/>
</dbReference>
<dbReference type="SUPFAM" id="SSF53756">
    <property type="entry name" value="UDP-Glycosyltransferase/glycogen phosphorylase"/>
    <property type="match status" value="1"/>
</dbReference>
<dbReference type="InterPro" id="IPR050194">
    <property type="entry name" value="Glycosyltransferase_grp1"/>
</dbReference>
<dbReference type="InterPro" id="IPR001296">
    <property type="entry name" value="Glyco_trans_1"/>
</dbReference>
<proteinExistence type="predicted"/>
<dbReference type="Proteomes" id="UP000782901">
    <property type="component" value="Unassembled WGS sequence"/>
</dbReference>
<dbReference type="Gene3D" id="3.40.50.2000">
    <property type="entry name" value="Glycogen Phosphorylase B"/>
    <property type="match status" value="2"/>
</dbReference>
<dbReference type="PANTHER" id="PTHR45947:SF3">
    <property type="entry name" value="SULFOQUINOVOSYL TRANSFERASE SQD2"/>
    <property type="match status" value="1"/>
</dbReference>
<reference evidence="2" key="1">
    <citation type="submission" date="2021-02" db="EMBL/GenBank/DDBJ databases">
        <title>Infant gut strain persistence is associated with maternal origin, phylogeny, and functional potential including surface adhesion and iron acquisition.</title>
        <authorList>
            <person name="Lou Y.C."/>
        </authorList>
    </citation>
    <scope>NUCLEOTIDE SEQUENCE</scope>
    <source>
        <strain evidence="2">L3_082_243G1_dasL3_082_243G1_maxbin2.maxbin.015s ta_sub</strain>
    </source>
</reference>
<dbReference type="Pfam" id="PF00534">
    <property type="entry name" value="Glycos_transf_1"/>
    <property type="match status" value="1"/>
</dbReference>
<feature type="domain" description="Glycosyl transferase family 1" evidence="1">
    <location>
        <begin position="174"/>
        <end position="333"/>
    </location>
</feature>
<organism evidence="2 3">
    <name type="scientific">Bacteroides thetaiotaomicron</name>
    <dbReference type="NCBI Taxonomy" id="818"/>
    <lineage>
        <taxon>Bacteria</taxon>
        <taxon>Pseudomonadati</taxon>
        <taxon>Bacteroidota</taxon>
        <taxon>Bacteroidia</taxon>
        <taxon>Bacteroidales</taxon>
        <taxon>Bacteroidaceae</taxon>
        <taxon>Bacteroides</taxon>
    </lineage>
</organism>
<evidence type="ECO:0000259" key="1">
    <source>
        <dbReference type="Pfam" id="PF00534"/>
    </source>
</evidence>
<gene>
    <name evidence="2" type="ORF">KHY35_20640</name>
</gene>
<evidence type="ECO:0000313" key="2">
    <source>
        <dbReference type="EMBL" id="MBS5413082.1"/>
    </source>
</evidence>
<dbReference type="CDD" id="cd03801">
    <property type="entry name" value="GT4_PimA-like"/>
    <property type="match status" value="1"/>
</dbReference>
<dbReference type="AlphaFoldDB" id="A0A943HTR4"/>
<comment type="caution">
    <text evidence="2">The sequence shown here is derived from an EMBL/GenBank/DDBJ whole genome shotgun (WGS) entry which is preliminary data.</text>
</comment>
<name>A0A943HTR4_BACT4</name>
<accession>A0A943HTR4</accession>
<sequence>MENRFLKKKKILIIYPQLDVPYSGGQVIDFSFIQQIVSSDKFVCNYLLDSTISNVSILGYIYYTLCHIREIKNNNIIFSNSRLYPRLLPCFFLLKLLRRKIKILVYHHHFNYLTQTGAVKWIHSFFELLFLKIVDVVIIPSPYVRSEMERLMPKANVRYIEIGFNLKPYLNVNKNKQNNLLVVGTIEKRKRVHQIVSIAKLLRDSDIVFHINVVGKIADFSYFNMIVKELEEENLSSYITFHGRVSSENLEESYRNADVFLFPSAHEGYGMVLIEAMSYSLPIVAYRNSAIPFSVNDGVNGLLVEDANVMAYCQKVKSILIDDKLWNKLRKGAFYYSLKVNTLERMKKEMQSYIDEL</sequence>
<protein>
    <submittedName>
        <fullName evidence="2">Glycosyltransferase family 4 protein</fullName>
    </submittedName>
</protein>
<dbReference type="GO" id="GO:0016757">
    <property type="term" value="F:glycosyltransferase activity"/>
    <property type="evidence" value="ECO:0007669"/>
    <property type="project" value="InterPro"/>
</dbReference>
<evidence type="ECO:0000313" key="3">
    <source>
        <dbReference type="Proteomes" id="UP000782901"/>
    </source>
</evidence>
<dbReference type="PANTHER" id="PTHR45947">
    <property type="entry name" value="SULFOQUINOVOSYL TRANSFERASE SQD2"/>
    <property type="match status" value="1"/>
</dbReference>